<gene>
    <name evidence="3" type="ORF">MBESOW_P0217</name>
</gene>
<dbReference type="AlphaFoldDB" id="A0A401IX31"/>
<comment type="caution">
    <text evidence="3">The sequence shown here is derived from an EMBL/GenBank/DDBJ whole genome shotgun (WGS) entry which is preliminary data.</text>
</comment>
<sequence>MRRDPTEPEKRLWTRLSRSQLGGHKFRRQSVIGPFIADFFCPQKGLVIEVDGDTHDILADLKRDAALNRLGVSVLHVGNADVIRNLDGVCETILHRLEQAPDRWAYPHPNPSPEGEGLSPSQGTEF</sequence>
<dbReference type="Pfam" id="PF04480">
    <property type="entry name" value="DUF559"/>
    <property type="match status" value="1"/>
</dbReference>
<feature type="domain" description="DUF559" evidence="2">
    <location>
        <begin position="1"/>
        <end position="97"/>
    </location>
</feature>
<dbReference type="CDD" id="cd01038">
    <property type="entry name" value="Endonuclease_DUF559"/>
    <property type="match status" value="1"/>
</dbReference>
<evidence type="ECO:0000313" key="3">
    <source>
        <dbReference type="EMBL" id="GBH28964.1"/>
    </source>
</evidence>
<dbReference type="PANTHER" id="PTHR38590:SF1">
    <property type="entry name" value="BLL0828 PROTEIN"/>
    <property type="match status" value="1"/>
</dbReference>
<dbReference type="InterPro" id="IPR007569">
    <property type="entry name" value="DUF559"/>
</dbReference>
<reference evidence="3 4" key="1">
    <citation type="submission" date="2014-12" db="EMBL/GenBank/DDBJ databases">
        <title>Whole genome sequencing of Sphingobium xenophagum OW59.</title>
        <authorList>
            <person name="Ohta Y."/>
            <person name="Nishi S."/>
            <person name="Hatada Y."/>
        </authorList>
    </citation>
    <scope>NUCLEOTIDE SEQUENCE [LARGE SCALE GENOMIC DNA]</scope>
    <source>
        <strain evidence="3 4">OW59</strain>
    </source>
</reference>
<dbReference type="InterPro" id="IPR047216">
    <property type="entry name" value="Endonuclease_DUF559_bact"/>
</dbReference>
<keyword evidence="4" id="KW-1185">Reference proteome</keyword>
<dbReference type="InterPro" id="IPR011335">
    <property type="entry name" value="Restrct_endonuc-II-like"/>
</dbReference>
<protein>
    <submittedName>
        <fullName evidence="3">Primosomal protein N</fullName>
    </submittedName>
</protein>
<evidence type="ECO:0000259" key="2">
    <source>
        <dbReference type="Pfam" id="PF04480"/>
    </source>
</evidence>
<dbReference type="Gene3D" id="3.40.960.10">
    <property type="entry name" value="VSR Endonuclease"/>
    <property type="match status" value="1"/>
</dbReference>
<dbReference type="SUPFAM" id="SSF52980">
    <property type="entry name" value="Restriction endonuclease-like"/>
    <property type="match status" value="1"/>
</dbReference>
<organism evidence="3 4">
    <name type="scientific">Sphingobium xenophagum</name>
    <dbReference type="NCBI Taxonomy" id="121428"/>
    <lineage>
        <taxon>Bacteria</taxon>
        <taxon>Pseudomonadati</taxon>
        <taxon>Pseudomonadota</taxon>
        <taxon>Alphaproteobacteria</taxon>
        <taxon>Sphingomonadales</taxon>
        <taxon>Sphingomonadaceae</taxon>
        <taxon>Sphingobium</taxon>
    </lineage>
</organism>
<evidence type="ECO:0000256" key="1">
    <source>
        <dbReference type="SAM" id="MobiDB-lite"/>
    </source>
</evidence>
<accession>A0A401IX31</accession>
<proteinExistence type="predicted"/>
<name>A0A401IX31_SPHXE</name>
<dbReference type="Proteomes" id="UP000290975">
    <property type="component" value="Unassembled WGS sequence"/>
</dbReference>
<dbReference type="EMBL" id="BBQY01000001">
    <property type="protein sequence ID" value="GBH28964.1"/>
    <property type="molecule type" value="Genomic_DNA"/>
</dbReference>
<feature type="region of interest" description="Disordered" evidence="1">
    <location>
        <begin position="101"/>
        <end position="126"/>
    </location>
</feature>
<evidence type="ECO:0000313" key="4">
    <source>
        <dbReference type="Proteomes" id="UP000290975"/>
    </source>
</evidence>
<dbReference type="PANTHER" id="PTHR38590">
    <property type="entry name" value="BLL0828 PROTEIN"/>
    <property type="match status" value="1"/>
</dbReference>